<name>A0A0A9AVN0_ARUDO</name>
<dbReference type="AlphaFoldDB" id="A0A0A9AVN0"/>
<sequence>MYQCCLSHTQKKEIHRQNDAYFSRYRHIATSVT</sequence>
<proteinExistence type="predicted"/>
<reference evidence="1" key="1">
    <citation type="submission" date="2014-09" db="EMBL/GenBank/DDBJ databases">
        <authorList>
            <person name="Magalhaes I.L.F."/>
            <person name="Oliveira U."/>
            <person name="Santos F.R."/>
            <person name="Vidigal T.H.D.A."/>
            <person name="Brescovit A.D."/>
            <person name="Santos A.J."/>
        </authorList>
    </citation>
    <scope>NUCLEOTIDE SEQUENCE</scope>
    <source>
        <tissue evidence="1">Shoot tissue taken approximately 20 cm above the soil surface</tissue>
    </source>
</reference>
<dbReference type="EMBL" id="GBRH01242734">
    <property type="protein sequence ID" value="JAD55161.1"/>
    <property type="molecule type" value="Transcribed_RNA"/>
</dbReference>
<protein>
    <submittedName>
        <fullName evidence="1">Uncharacterized protein</fullName>
    </submittedName>
</protein>
<reference evidence="1" key="2">
    <citation type="journal article" date="2015" name="Data Brief">
        <title>Shoot transcriptome of the giant reed, Arundo donax.</title>
        <authorList>
            <person name="Barrero R.A."/>
            <person name="Guerrero F.D."/>
            <person name="Moolhuijzen P."/>
            <person name="Goolsby J.A."/>
            <person name="Tidwell J."/>
            <person name="Bellgard S.E."/>
            <person name="Bellgard M.I."/>
        </authorList>
    </citation>
    <scope>NUCLEOTIDE SEQUENCE</scope>
    <source>
        <tissue evidence="1">Shoot tissue taken approximately 20 cm above the soil surface</tissue>
    </source>
</reference>
<organism evidence="1">
    <name type="scientific">Arundo donax</name>
    <name type="common">Giant reed</name>
    <name type="synonym">Donax arundinaceus</name>
    <dbReference type="NCBI Taxonomy" id="35708"/>
    <lineage>
        <taxon>Eukaryota</taxon>
        <taxon>Viridiplantae</taxon>
        <taxon>Streptophyta</taxon>
        <taxon>Embryophyta</taxon>
        <taxon>Tracheophyta</taxon>
        <taxon>Spermatophyta</taxon>
        <taxon>Magnoliopsida</taxon>
        <taxon>Liliopsida</taxon>
        <taxon>Poales</taxon>
        <taxon>Poaceae</taxon>
        <taxon>PACMAD clade</taxon>
        <taxon>Arundinoideae</taxon>
        <taxon>Arundineae</taxon>
        <taxon>Arundo</taxon>
    </lineage>
</organism>
<evidence type="ECO:0000313" key="1">
    <source>
        <dbReference type="EMBL" id="JAD55161.1"/>
    </source>
</evidence>
<accession>A0A0A9AVN0</accession>